<evidence type="ECO:0000256" key="3">
    <source>
        <dbReference type="SAM" id="MobiDB-lite"/>
    </source>
</evidence>
<dbReference type="SMART" id="SM00388">
    <property type="entry name" value="HisKA"/>
    <property type="match status" value="1"/>
</dbReference>
<dbReference type="EMBL" id="CP060717">
    <property type="protein sequence ID" value="QNN65855.1"/>
    <property type="molecule type" value="Genomic_DNA"/>
</dbReference>
<dbReference type="AlphaFoldDB" id="A0A7G9SDD0"/>
<dbReference type="SUPFAM" id="SSF47384">
    <property type="entry name" value="Homodimeric domain of signal transducing histidine kinase"/>
    <property type="match status" value="1"/>
</dbReference>
<evidence type="ECO:0000313" key="5">
    <source>
        <dbReference type="EMBL" id="QNN65855.1"/>
    </source>
</evidence>
<keyword evidence="5" id="KW-0418">Kinase</keyword>
<dbReference type="GO" id="GO:0000155">
    <property type="term" value="F:phosphorelay sensor kinase activity"/>
    <property type="evidence" value="ECO:0007669"/>
    <property type="project" value="InterPro"/>
</dbReference>
<evidence type="ECO:0000256" key="1">
    <source>
        <dbReference type="ARBA" id="ARBA00000085"/>
    </source>
</evidence>
<feature type="region of interest" description="Disordered" evidence="3">
    <location>
        <begin position="168"/>
        <end position="192"/>
    </location>
</feature>
<proteinExistence type="predicted"/>
<dbReference type="InterPro" id="IPR005467">
    <property type="entry name" value="His_kinase_dom"/>
</dbReference>
<evidence type="ECO:0000256" key="2">
    <source>
        <dbReference type="ARBA" id="ARBA00012438"/>
    </source>
</evidence>
<keyword evidence="5" id="KW-0808">Transferase</keyword>
<dbReference type="InterPro" id="IPR003661">
    <property type="entry name" value="HisK_dim/P_dom"/>
</dbReference>
<reference evidence="5 6" key="1">
    <citation type="submission" date="2020-08" db="EMBL/GenBank/DDBJ databases">
        <title>Genome sequence of Sphingomonas rhizophila KACC 19189T.</title>
        <authorList>
            <person name="Hyun D.-W."/>
            <person name="Bae J.-W."/>
        </authorList>
    </citation>
    <scope>NUCLEOTIDE SEQUENCE [LARGE SCALE GENOMIC DNA]</scope>
    <source>
        <strain evidence="5 6">KACC 19189</strain>
    </source>
</reference>
<protein>
    <recommendedName>
        <fullName evidence="2">histidine kinase</fullName>
        <ecNumber evidence="2">2.7.13.3</ecNumber>
    </recommendedName>
</protein>
<comment type="catalytic activity">
    <reaction evidence="1">
        <text>ATP + protein L-histidine = ADP + protein N-phospho-L-histidine.</text>
        <dbReference type="EC" id="2.7.13.3"/>
    </reaction>
</comment>
<feature type="domain" description="Histidine kinase" evidence="4">
    <location>
        <begin position="313"/>
        <end position="522"/>
    </location>
</feature>
<dbReference type="Pfam" id="PF00512">
    <property type="entry name" value="HisKA"/>
    <property type="match status" value="1"/>
</dbReference>
<evidence type="ECO:0000313" key="6">
    <source>
        <dbReference type="Proteomes" id="UP000515955"/>
    </source>
</evidence>
<evidence type="ECO:0000259" key="4">
    <source>
        <dbReference type="PROSITE" id="PS50109"/>
    </source>
</evidence>
<dbReference type="PROSITE" id="PS50109">
    <property type="entry name" value="HIS_KIN"/>
    <property type="match status" value="1"/>
</dbReference>
<dbReference type="RefSeq" id="WP_187542840.1">
    <property type="nucleotide sequence ID" value="NZ_CP060717.1"/>
</dbReference>
<dbReference type="KEGG" id="srhi:H9L12_04780"/>
<dbReference type="Gene3D" id="3.30.565.10">
    <property type="entry name" value="Histidine kinase-like ATPase, C-terminal domain"/>
    <property type="match status" value="1"/>
</dbReference>
<keyword evidence="6" id="KW-1185">Reference proteome</keyword>
<sequence>MRFDDRLKTVLDSPVGDSRDRAVRWRQLVDLLSRARGDADAALVDRAIQAARDDRSSVPDTVRAATARSIAGRPLDPRLIALFASDVLEVAAPLLAGATLDDDSRREIEANASDEVRRFFFALEGPAARIKVADMQAPEIAPAAKPPGEDEIPSIGEAVARIEQLRRERAGEAAGTPVETDEIPDELPKTAPEPVRREPALFRWESDALGLIAWVEGAPRAALIGRSLAGHAGEALLSEECRDLVARRAPFADVPLASADPFGGEWRVSGAPAFAPGDGRFIGYRGMARRIDLTPSQRAAVPRAFEGADTLREMIHEIKTPLNAIIGFAEIIDGQYLGPAHRRYRERAGEILVQARELLGAIEDLDFAAKLQSSRSAPGEGTDLSVVLPEVADRINARTEARGVEVSLQFRGRGQRTALDPALSSRLAERFISAIVDALPEGETLAVEVGVTKGQCAIAATRPAPLAELETRQLFDPGFTGPSGQRIGLGFAFRLVRGLARIAGGDLIVDDTRFVLTLPTKK</sequence>
<organism evidence="5 6">
    <name type="scientific">Sphingomonas rhizophila</name>
    <dbReference type="NCBI Taxonomy" id="2071607"/>
    <lineage>
        <taxon>Bacteria</taxon>
        <taxon>Pseudomonadati</taxon>
        <taxon>Pseudomonadota</taxon>
        <taxon>Alphaproteobacteria</taxon>
        <taxon>Sphingomonadales</taxon>
        <taxon>Sphingomonadaceae</taxon>
        <taxon>Sphingomonas</taxon>
    </lineage>
</organism>
<gene>
    <name evidence="5" type="ORF">H9L12_04780</name>
</gene>
<name>A0A7G9SDD0_9SPHN</name>
<dbReference type="Proteomes" id="UP000515955">
    <property type="component" value="Chromosome"/>
</dbReference>
<dbReference type="Gene3D" id="1.10.287.130">
    <property type="match status" value="1"/>
</dbReference>
<accession>A0A7G9SDD0</accession>
<dbReference type="CDD" id="cd00082">
    <property type="entry name" value="HisKA"/>
    <property type="match status" value="1"/>
</dbReference>
<dbReference type="InterPro" id="IPR036097">
    <property type="entry name" value="HisK_dim/P_sf"/>
</dbReference>
<dbReference type="InterPro" id="IPR036890">
    <property type="entry name" value="HATPase_C_sf"/>
</dbReference>
<dbReference type="EC" id="2.7.13.3" evidence="2"/>